<reference evidence="3" key="1">
    <citation type="journal article" date="1999" name="J. Cancer Res. Clin. Oncol.">
        <title>Genomic studies of the Lucke tumor herpesvirus (RaHV-1).</title>
        <authorList>
            <person name="Davison A.J."/>
            <person name="Sauerbier W."/>
            <person name="Dolan A."/>
            <person name="Addison C."/>
            <person name="McKinnell R.G."/>
        </authorList>
    </citation>
    <scope>NUCLEOTIDE SEQUENCE [LARGE SCALE GENOMIC DNA]</scope>
    <source>
        <strain evidence="3">McKinnell</strain>
    </source>
</reference>
<name>Q14VQ9_9VIRU</name>
<dbReference type="KEGG" id="vg:5141263"/>
<reference evidence="2 3" key="2">
    <citation type="journal article" date="2006" name="J. Gen. Virol.">
        <title>Genome sequences of two frog herpesviruses.</title>
        <authorList>
            <person name="Davison A.J."/>
            <person name="Cunningham C."/>
            <person name="Sauerbier W."/>
            <person name="McKinnell R.G."/>
        </authorList>
    </citation>
    <scope>NUCLEOTIDE SEQUENCE [LARGE SCALE GENOMIC DNA]</scope>
    <source>
        <strain evidence="2 3">McKinnell</strain>
    </source>
</reference>
<dbReference type="GeneID" id="5141263"/>
<evidence type="ECO:0000313" key="3">
    <source>
        <dbReference type="Proteomes" id="UP000011238"/>
    </source>
</evidence>
<feature type="compositionally biased region" description="Polar residues" evidence="1">
    <location>
        <begin position="71"/>
        <end position="85"/>
    </location>
</feature>
<dbReference type="RefSeq" id="YP_656704.1">
    <property type="nucleotide sequence ID" value="NC_008211.1"/>
</dbReference>
<feature type="region of interest" description="Disordered" evidence="1">
    <location>
        <begin position="53"/>
        <end position="102"/>
    </location>
</feature>
<dbReference type="Proteomes" id="UP000011238">
    <property type="component" value="Segment"/>
</dbReference>
<protein>
    <submittedName>
        <fullName evidence="2">ORF49</fullName>
    </submittedName>
</protein>
<evidence type="ECO:0000256" key="1">
    <source>
        <dbReference type="SAM" id="MobiDB-lite"/>
    </source>
</evidence>
<keyword evidence="3" id="KW-1185">Reference proteome</keyword>
<proteinExistence type="predicted"/>
<sequence length="525" mass="58793">MSESTHHCGKQHCVCAEACAWNAGSRQQLSSGGCTTALHDKCSVHYHHLHAQTRPTAPASGPHSLRAVRSPHQQSSSVGNKNRTSGVGVRSGTFGGTRRHRTSGRAGKLFGVDRTHHYSFLIGHMGTELAGGLGFRVASTHVNTVYNRRQRVTVANPELYRVKDLQNSTIRSPLNKFVADKRKCFTVDGVRTTRIEFNTAIVRSSNYTINAPALHHTVYHTFFDLLCRSQGETVKHTAPLVINNINYTSALYGVTNSFVVMSHLGRGTSHYNRPFLFPSHINWRGADVRHQIFGSLYVNSQKIKPLDANRIGELMGQISDLVEFDPLLNEICVNIFLERRAFLNTPNKALILIVHEMWHAYAGAEDPAAHKRFVRSIYNAHCNDLSGHTAQITNQYAHKNVTFVHLIPYFLYQILYTGVRASVPLLQSYAERAVLAGKGTLRELQLMLETCAAALPALTFQDGCLGVEQELVLHDVRKRCDDNYTLARDVETVLREKIRDYCDGVFRTLPRAHPEEGTQTPCFRK</sequence>
<evidence type="ECO:0000313" key="2">
    <source>
        <dbReference type="EMBL" id="ABG25728.1"/>
    </source>
</evidence>
<accession>Q14VQ9</accession>
<dbReference type="EMBL" id="DQ665917">
    <property type="protein sequence ID" value="ABG25728.1"/>
    <property type="molecule type" value="Genomic_DNA"/>
</dbReference>
<organism evidence="3">
    <name type="scientific">Ranid herpesvirus 1</name>
    <name type="common">Lucke tumor herpesvirus</name>
    <dbReference type="NCBI Taxonomy" id="85655"/>
    <lineage>
        <taxon>Viruses</taxon>
        <taxon>Duplodnaviria</taxon>
        <taxon>Heunggongvirae</taxon>
        <taxon>Peploviricota</taxon>
        <taxon>Herviviricetes</taxon>
        <taxon>Herpesvirales</taxon>
        <taxon>Alloherpesviridae</taxon>
        <taxon>Batravirus</taxon>
        <taxon>Batravirus ranidallo1</taxon>
    </lineage>
</organism>